<reference evidence="2" key="1">
    <citation type="journal article" date="2020" name="Phytopathology">
        <title>Genome Sequence Resources of Colletotrichum truncatum, C. plurivorum, C. musicola, and C. sojae: Four Species Pathogenic to Soybean (Glycine max).</title>
        <authorList>
            <person name="Rogerio F."/>
            <person name="Boufleur T.R."/>
            <person name="Ciampi-Guillardi M."/>
            <person name="Sukno S.A."/>
            <person name="Thon M.R."/>
            <person name="Massola Junior N.S."/>
            <person name="Baroncelli R."/>
        </authorList>
    </citation>
    <scope>NUCLEOTIDE SEQUENCE</scope>
    <source>
        <strain evidence="2">LFN00145</strain>
    </source>
</reference>
<accession>A0A8H6J3U7</accession>
<comment type="caution">
    <text evidence="2">The sequence shown here is derived from an EMBL/GenBank/DDBJ whole genome shotgun (WGS) entry which is preliminary data.</text>
</comment>
<dbReference type="Gene3D" id="3.40.50.300">
    <property type="entry name" value="P-loop containing nucleotide triphosphate hydrolases"/>
    <property type="match status" value="1"/>
</dbReference>
<feature type="domain" description="NadR/Ttd14 AAA" evidence="1">
    <location>
        <begin position="28"/>
        <end position="155"/>
    </location>
</feature>
<evidence type="ECO:0000259" key="1">
    <source>
        <dbReference type="Pfam" id="PF13521"/>
    </source>
</evidence>
<dbReference type="InterPro" id="IPR027417">
    <property type="entry name" value="P-loop_NTPase"/>
</dbReference>
<organism evidence="2 3">
    <name type="scientific">Colletotrichum plurivorum</name>
    <dbReference type="NCBI Taxonomy" id="2175906"/>
    <lineage>
        <taxon>Eukaryota</taxon>
        <taxon>Fungi</taxon>
        <taxon>Dikarya</taxon>
        <taxon>Ascomycota</taxon>
        <taxon>Pezizomycotina</taxon>
        <taxon>Sordariomycetes</taxon>
        <taxon>Hypocreomycetidae</taxon>
        <taxon>Glomerellales</taxon>
        <taxon>Glomerellaceae</taxon>
        <taxon>Colletotrichum</taxon>
        <taxon>Colletotrichum orchidearum species complex</taxon>
    </lineage>
</organism>
<sequence length="175" mass="19264">MSLPKSILTSLAMTSNSRNIYIVGAQGTAADIRSSCERALELQRLILHAQVVAERRALEADGWFISDRSGVDPICYALRYVGGEGASQLIESNEWQELSERMAKGLIIVCEARGDSLQDDGVRLMPLDRKKWISFHKLFCNALDQLGMPYTVLPANLIGLSERVDLVLSEVPATG</sequence>
<dbReference type="InterPro" id="IPR038727">
    <property type="entry name" value="NadR/Ttd14_AAA_dom"/>
</dbReference>
<dbReference type="Pfam" id="PF13521">
    <property type="entry name" value="AAA_28"/>
    <property type="match status" value="1"/>
</dbReference>
<dbReference type="AlphaFoldDB" id="A0A8H6J3U7"/>
<evidence type="ECO:0000313" key="2">
    <source>
        <dbReference type="EMBL" id="KAF6806065.1"/>
    </source>
</evidence>
<keyword evidence="3" id="KW-1185">Reference proteome</keyword>
<name>A0A8H6J3U7_9PEZI</name>
<evidence type="ECO:0000313" key="3">
    <source>
        <dbReference type="Proteomes" id="UP000654918"/>
    </source>
</evidence>
<gene>
    <name evidence="2" type="ORF">CPLU01_15932</name>
</gene>
<dbReference type="EMBL" id="WIGO01000706">
    <property type="protein sequence ID" value="KAF6806065.1"/>
    <property type="molecule type" value="Genomic_DNA"/>
</dbReference>
<protein>
    <recommendedName>
        <fullName evidence="1">NadR/Ttd14 AAA domain-containing protein</fullName>
    </recommendedName>
</protein>
<dbReference type="Proteomes" id="UP000654918">
    <property type="component" value="Unassembled WGS sequence"/>
</dbReference>
<proteinExistence type="predicted"/>